<keyword evidence="6 7" id="KW-0472">Membrane</keyword>
<dbReference type="InterPro" id="IPR004681">
    <property type="entry name" value="TRAP_DctM"/>
</dbReference>
<evidence type="ECO:0000259" key="8">
    <source>
        <dbReference type="Pfam" id="PF06808"/>
    </source>
</evidence>
<evidence type="ECO:0000256" key="2">
    <source>
        <dbReference type="ARBA" id="ARBA00022475"/>
    </source>
</evidence>
<feature type="transmembrane region" description="Helical" evidence="7">
    <location>
        <begin position="46"/>
        <end position="65"/>
    </location>
</feature>
<comment type="subunit">
    <text evidence="7">The complex comprises the extracytoplasmic solute receptor protein and the two transmembrane proteins.</text>
</comment>
<keyword evidence="2" id="KW-1003">Cell membrane</keyword>
<accession>A0A212J2E9</accession>
<dbReference type="InterPro" id="IPR010656">
    <property type="entry name" value="DctM"/>
</dbReference>
<keyword evidence="4 7" id="KW-0812">Transmembrane</keyword>
<protein>
    <recommendedName>
        <fullName evidence="7">TRAP transporter large permease protein</fullName>
    </recommendedName>
</protein>
<name>A0A212J2E9_9PROT</name>
<dbReference type="PANTHER" id="PTHR33362">
    <property type="entry name" value="SIALIC ACID TRAP TRANSPORTER PERMEASE PROTEIN SIAT-RELATED"/>
    <property type="match status" value="1"/>
</dbReference>
<feature type="transmembrane region" description="Helical" evidence="7">
    <location>
        <begin position="239"/>
        <end position="255"/>
    </location>
</feature>
<evidence type="ECO:0000256" key="1">
    <source>
        <dbReference type="ARBA" id="ARBA00004429"/>
    </source>
</evidence>
<comment type="subcellular location">
    <subcellularLocation>
        <location evidence="1 7">Cell inner membrane</location>
        <topology evidence="1 7">Multi-pass membrane protein</topology>
    </subcellularLocation>
</comment>
<feature type="transmembrane region" description="Helical" evidence="7">
    <location>
        <begin position="391"/>
        <end position="412"/>
    </location>
</feature>
<dbReference type="EMBL" id="FLUO01000001">
    <property type="protein sequence ID" value="SBV93355.1"/>
    <property type="molecule type" value="Genomic_DNA"/>
</dbReference>
<feature type="transmembrane region" description="Helical" evidence="7">
    <location>
        <begin position="101"/>
        <end position="122"/>
    </location>
</feature>
<evidence type="ECO:0000256" key="4">
    <source>
        <dbReference type="ARBA" id="ARBA00022692"/>
    </source>
</evidence>
<dbReference type="PIRSF" id="PIRSF006066">
    <property type="entry name" value="HI0050"/>
    <property type="match status" value="1"/>
</dbReference>
<feature type="transmembrane region" description="Helical" evidence="7">
    <location>
        <begin position="357"/>
        <end position="379"/>
    </location>
</feature>
<keyword evidence="7" id="KW-0813">Transport</keyword>
<feature type="transmembrane region" description="Helical" evidence="7">
    <location>
        <begin position="134"/>
        <end position="158"/>
    </location>
</feature>
<dbReference type="Pfam" id="PF06808">
    <property type="entry name" value="DctM"/>
    <property type="match status" value="1"/>
</dbReference>
<feature type="transmembrane region" description="Helical" evidence="7">
    <location>
        <begin position="334"/>
        <end position="351"/>
    </location>
</feature>
<dbReference type="NCBIfam" id="TIGR00786">
    <property type="entry name" value="dctM"/>
    <property type="match status" value="1"/>
</dbReference>
<evidence type="ECO:0000256" key="3">
    <source>
        <dbReference type="ARBA" id="ARBA00022519"/>
    </source>
</evidence>
<comment type="function">
    <text evidence="7">Part of the tripartite ATP-independent periplasmic (TRAP) transport system.</text>
</comment>
<feature type="domain" description="TRAP C4-dicarboxylate transport system permease DctM subunit" evidence="8">
    <location>
        <begin position="7"/>
        <end position="414"/>
    </location>
</feature>
<evidence type="ECO:0000256" key="7">
    <source>
        <dbReference type="RuleBase" id="RU369079"/>
    </source>
</evidence>
<feature type="transmembrane region" description="Helical" evidence="7">
    <location>
        <begin position="312"/>
        <end position="329"/>
    </location>
</feature>
<dbReference type="AlphaFoldDB" id="A0A212J2E9"/>
<evidence type="ECO:0000256" key="5">
    <source>
        <dbReference type="ARBA" id="ARBA00022989"/>
    </source>
</evidence>
<feature type="transmembrane region" description="Helical" evidence="7">
    <location>
        <begin position="214"/>
        <end position="233"/>
    </location>
</feature>
<sequence>MLGLILFGGFALFLFLGLPVGFGLALASLGAIDYSGYPIAVFGQRMFTAVDSFPLMAIPLFMLAGSLMSHGGITRRIIGFTLAFVGGIRGSLGHVVSISGIILGGISGSGVADVAALGSVMLPEMKRRKYGEGFSAALVASSGSIGLIIPPSIAIIIYGVTTQASIGDLFVAAIAPGVLIGLGFLAYSYYYAVKQGYPTEGEVNGAEKWRRFKDASWALAMPVIIVGGIRGGVFTPTEGGAVVSVYAFLVGLFVYKEITVAKIPRICIEAAIGTATIATIIAATSLFGWLLASEQIPQQITRALLAVTENRYLLLLLINVLLLVAGMFIDSGPAIMLFAPILFPVVANLGVHPVQFGLLMVINLTIGLLTPPVGTAMYVASNISGVPMARLSRCFVPFWAIMIGVLMLVTYVPGFTTWAVSR</sequence>
<dbReference type="GO" id="GO:0005886">
    <property type="term" value="C:plasma membrane"/>
    <property type="evidence" value="ECO:0007669"/>
    <property type="project" value="UniProtKB-SubCell"/>
</dbReference>
<dbReference type="GO" id="GO:0022857">
    <property type="term" value="F:transmembrane transporter activity"/>
    <property type="evidence" value="ECO:0007669"/>
    <property type="project" value="UniProtKB-UniRule"/>
</dbReference>
<keyword evidence="3 7" id="KW-0997">Cell inner membrane</keyword>
<feature type="transmembrane region" description="Helical" evidence="7">
    <location>
        <begin position="267"/>
        <end position="292"/>
    </location>
</feature>
<gene>
    <name evidence="9" type="ORF">KL86APRO_10372</name>
</gene>
<keyword evidence="5 7" id="KW-1133">Transmembrane helix</keyword>
<comment type="similarity">
    <text evidence="7">Belongs to the TRAP transporter large permease family.</text>
</comment>
<proteinExistence type="inferred from homology"/>
<reference evidence="9" key="1">
    <citation type="submission" date="2016-04" db="EMBL/GenBank/DDBJ databases">
        <authorList>
            <person name="Evans L.H."/>
            <person name="Alamgir A."/>
            <person name="Owens N."/>
            <person name="Weber N.D."/>
            <person name="Virtaneva K."/>
            <person name="Barbian K."/>
            <person name="Babar A."/>
            <person name="Rosenke K."/>
        </authorList>
    </citation>
    <scope>NUCLEOTIDE SEQUENCE</scope>
    <source>
        <strain evidence="9">86</strain>
    </source>
</reference>
<evidence type="ECO:0000256" key="6">
    <source>
        <dbReference type="ARBA" id="ARBA00023136"/>
    </source>
</evidence>
<organism evidence="9">
    <name type="scientific">uncultured Alphaproteobacteria bacterium</name>
    <dbReference type="NCBI Taxonomy" id="91750"/>
    <lineage>
        <taxon>Bacteria</taxon>
        <taxon>Pseudomonadati</taxon>
        <taxon>Pseudomonadota</taxon>
        <taxon>Alphaproteobacteria</taxon>
        <taxon>environmental samples</taxon>
    </lineage>
</organism>
<evidence type="ECO:0000313" key="9">
    <source>
        <dbReference type="EMBL" id="SBV93355.1"/>
    </source>
</evidence>
<dbReference type="PANTHER" id="PTHR33362:SF3">
    <property type="entry name" value="SIALIC ACID TRAP TRANSPORTER PERMEASE PROTEIN SIAT"/>
    <property type="match status" value="1"/>
</dbReference>
<feature type="transmembrane region" description="Helical" evidence="7">
    <location>
        <begin position="170"/>
        <end position="193"/>
    </location>
</feature>